<name>K1REY6_MAGGI</name>
<dbReference type="AlphaFoldDB" id="K1REY6"/>
<reference evidence="1" key="1">
    <citation type="journal article" date="2012" name="Nature">
        <title>The oyster genome reveals stress adaptation and complexity of shell formation.</title>
        <authorList>
            <person name="Zhang G."/>
            <person name="Fang X."/>
            <person name="Guo X."/>
            <person name="Li L."/>
            <person name="Luo R."/>
            <person name="Xu F."/>
            <person name="Yang P."/>
            <person name="Zhang L."/>
            <person name="Wang X."/>
            <person name="Qi H."/>
            <person name="Xiong Z."/>
            <person name="Que H."/>
            <person name="Xie Y."/>
            <person name="Holland P.W."/>
            <person name="Paps J."/>
            <person name="Zhu Y."/>
            <person name="Wu F."/>
            <person name="Chen Y."/>
            <person name="Wang J."/>
            <person name="Peng C."/>
            <person name="Meng J."/>
            <person name="Yang L."/>
            <person name="Liu J."/>
            <person name="Wen B."/>
            <person name="Zhang N."/>
            <person name="Huang Z."/>
            <person name="Zhu Q."/>
            <person name="Feng Y."/>
            <person name="Mount A."/>
            <person name="Hedgecock D."/>
            <person name="Xu Z."/>
            <person name="Liu Y."/>
            <person name="Domazet-Loso T."/>
            <person name="Du Y."/>
            <person name="Sun X."/>
            <person name="Zhang S."/>
            <person name="Liu B."/>
            <person name="Cheng P."/>
            <person name="Jiang X."/>
            <person name="Li J."/>
            <person name="Fan D."/>
            <person name="Wang W."/>
            <person name="Fu W."/>
            <person name="Wang T."/>
            <person name="Wang B."/>
            <person name="Zhang J."/>
            <person name="Peng Z."/>
            <person name="Li Y."/>
            <person name="Li N."/>
            <person name="Wang J."/>
            <person name="Chen M."/>
            <person name="He Y."/>
            <person name="Tan F."/>
            <person name="Song X."/>
            <person name="Zheng Q."/>
            <person name="Huang R."/>
            <person name="Yang H."/>
            <person name="Du X."/>
            <person name="Chen L."/>
            <person name="Yang M."/>
            <person name="Gaffney P.M."/>
            <person name="Wang S."/>
            <person name="Luo L."/>
            <person name="She Z."/>
            <person name="Ming Y."/>
            <person name="Huang W."/>
            <person name="Zhang S."/>
            <person name="Huang B."/>
            <person name="Zhang Y."/>
            <person name="Qu T."/>
            <person name="Ni P."/>
            <person name="Miao G."/>
            <person name="Wang J."/>
            <person name="Wang Q."/>
            <person name="Steinberg C.E."/>
            <person name="Wang H."/>
            <person name="Li N."/>
            <person name="Qian L."/>
            <person name="Zhang G."/>
            <person name="Li Y."/>
            <person name="Yang H."/>
            <person name="Liu X."/>
            <person name="Wang J."/>
            <person name="Yin Y."/>
            <person name="Wang J."/>
        </authorList>
    </citation>
    <scope>NUCLEOTIDE SEQUENCE [LARGE SCALE GENOMIC DNA]</scope>
    <source>
        <strain evidence="1">05x7-T-G4-1.051#20</strain>
    </source>
</reference>
<accession>K1REY6</accession>
<dbReference type="InParanoid" id="K1REY6"/>
<protein>
    <submittedName>
        <fullName evidence="1">Uncharacterized protein</fullName>
    </submittedName>
</protein>
<dbReference type="EMBL" id="JH818279">
    <property type="protein sequence ID" value="EKC32646.1"/>
    <property type="molecule type" value="Genomic_DNA"/>
</dbReference>
<gene>
    <name evidence="1" type="ORF">CGI_10011461</name>
</gene>
<dbReference type="InterPro" id="IPR046496">
    <property type="entry name" value="DUF6589"/>
</dbReference>
<dbReference type="HOGENOM" id="CLU_369305_0_0_1"/>
<sequence length="754" mass="86470">MTSTITTSLENVCKGRNSVLFKKDPFMLMNKSWMREVSSEMSEKCSELFQILFAAIGDRVSPESKLATISTIYGMILHCRNVKACAIQRIYSALCIRYHADNKRAHIWRSSKTAYTGDVMQSTVPYVNEKIIQGIAQGKDGKLNGDNLDLYVTTNDVRMDNKSKDYHFFATDLTFDRVECKNLEDSKPVGDTKNITYKNFVPSPNEISKFKESLKVLLGRILCENIDHFSWMKTIIPKHIPHDYENAMSKKSEVFLLPVLLKNEQSLSDCIHILQSYEQQLTLWYTKAGRASDLDNLKVPVGGDQLTRVRLQSAKSLQDGALTSTERLDHLDPMIMEMFHTLMDLLEKMYKRFFNPSSGRDKGTIYHMKVLVQRSNVNGKVKSRFEAHEDFILTAGCAYFLSYILQFFGMKSITDEPQHPLLKKNMKMMHNSKKEEIFSQLLEEIIDKLMLTFPEKIPLMVDILGTCLVVNSTLNEKGLLNFQLKINNSHFLFSLTPQQVKQGVTVNVSDHRIPVSISLSEHTDEDTDDLQNYVMQFLQWYFVILTIKDAIKEGDSCRMNISLKFCIPIFFSHSVLSKYLEECIDYILKTEIMLSEKMALKVRYGSFVNLSGRRGDNKAADLQKENEVLVLKELIRGLGSNKTENAIVAITKAAPVIQDVANNFDKMLNIPDKKTHHKKRSFQDDVNCILKELIPVKIWEKTNGRKLENFHKIKVSPFIVDIIHFKDVVMKKVERLRRGIVISSSDSDDESTSE</sequence>
<evidence type="ECO:0000313" key="1">
    <source>
        <dbReference type="EMBL" id="EKC32646.1"/>
    </source>
</evidence>
<organism evidence="1">
    <name type="scientific">Magallana gigas</name>
    <name type="common">Pacific oyster</name>
    <name type="synonym">Crassostrea gigas</name>
    <dbReference type="NCBI Taxonomy" id="29159"/>
    <lineage>
        <taxon>Eukaryota</taxon>
        <taxon>Metazoa</taxon>
        <taxon>Spiralia</taxon>
        <taxon>Lophotrochozoa</taxon>
        <taxon>Mollusca</taxon>
        <taxon>Bivalvia</taxon>
        <taxon>Autobranchia</taxon>
        <taxon>Pteriomorphia</taxon>
        <taxon>Ostreida</taxon>
        <taxon>Ostreoidea</taxon>
        <taxon>Ostreidae</taxon>
        <taxon>Magallana</taxon>
    </lineage>
</organism>
<dbReference type="Pfam" id="PF20231">
    <property type="entry name" value="DUF6589"/>
    <property type="match status" value="1"/>
</dbReference>
<proteinExistence type="predicted"/>